<name>A0A2S5VXK5_9MICO</name>
<dbReference type="Proteomes" id="UP000239241">
    <property type="component" value="Unassembled WGS sequence"/>
</dbReference>
<evidence type="ECO:0000256" key="2">
    <source>
        <dbReference type="SAM" id="Phobius"/>
    </source>
</evidence>
<dbReference type="Pfam" id="PF06197">
    <property type="entry name" value="DUF998"/>
    <property type="match status" value="1"/>
</dbReference>
<protein>
    <submittedName>
        <fullName evidence="3">DUF998 domain-containing protein</fullName>
    </submittedName>
</protein>
<sequence length="260" mass="26252">MGHQPPPGRGRPRHADRPERDVPRGGHLPVPGARGGGRHVARPLTPAAAGIAWVAAATVYVGTEAVAASAFPGYSYSANYISDLGVPEVAEFQGRTIDSPLHAVMNAGFILQGVLYLLAAVIATRALGAGPRRAFLALAAVHAVGITVVGLVHGSASSASSGIGWMHVVGAGMAIIAGNAASITAGLSSRRVGAARAFRVASVALGVVGLVALALLLALGGSTIDGIWERGSVYTVTAWELLAGVAVLVAARRRRGVAHP</sequence>
<gene>
    <name evidence="3" type="ORF">C5E16_02825</name>
</gene>
<feature type="transmembrane region" description="Helical" evidence="2">
    <location>
        <begin position="103"/>
        <end position="123"/>
    </location>
</feature>
<feature type="region of interest" description="Disordered" evidence="1">
    <location>
        <begin position="1"/>
        <end position="39"/>
    </location>
</feature>
<comment type="caution">
    <text evidence="3">The sequence shown here is derived from an EMBL/GenBank/DDBJ whole genome shotgun (WGS) entry which is preliminary data.</text>
</comment>
<keyword evidence="2" id="KW-1133">Transmembrane helix</keyword>
<keyword evidence="2" id="KW-0472">Membrane</keyword>
<feature type="transmembrane region" description="Helical" evidence="2">
    <location>
        <begin position="231"/>
        <end position="251"/>
    </location>
</feature>
<feature type="compositionally biased region" description="Basic and acidic residues" evidence="1">
    <location>
        <begin position="13"/>
        <end position="24"/>
    </location>
</feature>
<feature type="transmembrane region" description="Helical" evidence="2">
    <location>
        <begin position="162"/>
        <end position="185"/>
    </location>
</feature>
<keyword evidence="2" id="KW-0812">Transmembrane</keyword>
<proteinExistence type="predicted"/>
<dbReference type="InterPro" id="IPR009339">
    <property type="entry name" value="DUF998"/>
</dbReference>
<dbReference type="AlphaFoldDB" id="A0A2S5VXK5"/>
<organism evidence="3 4">
    <name type="scientific">Clavibacter michiganensis</name>
    <dbReference type="NCBI Taxonomy" id="28447"/>
    <lineage>
        <taxon>Bacteria</taxon>
        <taxon>Bacillati</taxon>
        <taxon>Actinomycetota</taxon>
        <taxon>Actinomycetes</taxon>
        <taxon>Micrococcales</taxon>
        <taxon>Microbacteriaceae</taxon>
        <taxon>Clavibacter</taxon>
    </lineage>
</organism>
<reference evidence="3 4" key="1">
    <citation type="submission" date="2018-02" db="EMBL/GenBank/DDBJ databases">
        <title>Bacteriophage NCPPB3778 and a type I-E CRISPR drive the evolution of the US Biological Select Agent, Rathayibacter toxicus.</title>
        <authorList>
            <person name="Davis E.W.II."/>
            <person name="Tabima J.F."/>
            <person name="Weisberg A.J."/>
            <person name="Lopes L.D."/>
            <person name="Wiseman M.S."/>
            <person name="Wiseman M.S."/>
            <person name="Pupko T."/>
            <person name="Belcher M.S."/>
            <person name="Sechler A.J."/>
            <person name="Tancos M.A."/>
            <person name="Schroeder B.K."/>
            <person name="Murray T.D."/>
            <person name="Luster D.G."/>
            <person name="Schneider W.L."/>
            <person name="Rogers E."/>
            <person name="Andreote F.D."/>
            <person name="Grunwald N.J."/>
            <person name="Putnam M.L."/>
            <person name="Chang J.H."/>
        </authorList>
    </citation>
    <scope>NUCLEOTIDE SEQUENCE [LARGE SCALE GENOMIC DNA]</scope>
    <source>
        <strain evidence="3 4">AY1B3</strain>
    </source>
</reference>
<feature type="transmembrane region" description="Helical" evidence="2">
    <location>
        <begin position="197"/>
        <end position="219"/>
    </location>
</feature>
<evidence type="ECO:0000313" key="3">
    <source>
        <dbReference type="EMBL" id="PPF70528.1"/>
    </source>
</evidence>
<dbReference type="EMBL" id="PSXY01000003">
    <property type="protein sequence ID" value="PPF70528.1"/>
    <property type="molecule type" value="Genomic_DNA"/>
</dbReference>
<accession>A0A2S5VXK5</accession>
<evidence type="ECO:0000256" key="1">
    <source>
        <dbReference type="SAM" id="MobiDB-lite"/>
    </source>
</evidence>
<feature type="transmembrane region" description="Helical" evidence="2">
    <location>
        <begin position="135"/>
        <end position="156"/>
    </location>
</feature>
<evidence type="ECO:0000313" key="4">
    <source>
        <dbReference type="Proteomes" id="UP000239241"/>
    </source>
</evidence>